<evidence type="ECO:0000313" key="1">
    <source>
        <dbReference type="EMBL" id="TBU21548.1"/>
    </source>
</evidence>
<dbReference type="EMBL" id="ML143596">
    <property type="protein sequence ID" value="TBU21548.1"/>
    <property type="molecule type" value="Genomic_DNA"/>
</dbReference>
<name>A0A4Q9M652_9APHY</name>
<dbReference type="Proteomes" id="UP000292957">
    <property type="component" value="Unassembled WGS sequence"/>
</dbReference>
<accession>A0A4Q9M652</accession>
<organism evidence="1">
    <name type="scientific">Dichomitus squalens</name>
    <dbReference type="NCBI Taxonomy" id="114155"/>
    <lineage>
        <taxon>Eukaryota</taxon>
        <taxon>Fungi</taxon>
        <taxon>Dikarya</taxon>
        <taxon>Basidiomycota</taxon>
        <taxon>Agaricomycotina</taxon>
        <taxon>Agaricomycetes</taxon>
        <taxon>Polyporales</taxon>
        <taxon>Polyporaceae</taxon>
        <taxon>Dichomitus</taxon>
    </lineage>
</organism>
<sequence length="78" mass="9371">MRCHGWSCNVVNILQDLAISHKTRQYRQYRAIFRIIAGIARYCRYCALSEYISGIARPCHNWRFRQCPQSCRIFLHFC</sequence>
<reference evidence="1" key="1">
    <citation type="submission" date="2019-01" db="EMBL/GenBank/DDBJ databases">
        <title>Draft genome sequences of three monokaryotic isolates of the white-rot basidiomycete fungus Dichomitus squalens.</title>
        <authorList>
            <consortium name="DOE Joint Genome Institute"/>
            <person name="Lopez S.C."/>
            <person name="Andreopoulos B."/>
            <person name="Pangilinan J."/>
            <person name="Lipzen A."/>
            <person name="Riley R."/>
            <person name="Ahrendt S."/>
            <person name="Ng V."/>
            <person name="Barry K."/>
            <person name="Daum C."/>
            <person name="Grigoriev I.V."/>
            <person name="Hilden K.S."/>
            <person name="Makela M.R."/>
            <person name="de Vries R.P."/>
        </authorList>
    </citation>
    <scope>NUCLEOTIDE SEQUENCE [LARGE SCALE GENOMIC DNA]</scope>
    <source>
        <strain evidence="1">OM18370.1</strain>
    </source>
</reference>
<dbReference type="AlphaFoldDB" id="A0A4Q9M652"/>
<protein>
    <submittedName>
        <fullName evidence="1">Uncharacterized protein</fullName>
    </submittedName>
</protein>
<proteinExistence type="predicted"/>
<gene>
    <name evidence="1" type="ORF">BD311DRAFT_771942</name>
</gene>